<feature type="compositionally biased region" description="Polar residues" evidence="1">
    <location>
        <begin position="150"/>
        <end position="180"/>
    </location>
</feature>
<keyword evidence="3" id="KW-1185">Reference proteome</keyword>
<reference evidence="2" key="1">
    <citation type="journal article" date="2020" name="Stud. Mycol.">
        <title>101 Dothideomycetes genomes: a test case for predicting lifestyles and emergence of pathogens.</title>
        <authorList>
            <person name="Haridas S."/>
            <person name="Albert R."/>
            <person name="Binder M."/>
            <person name="Bloem J."/>
            <person name="Labutti K."/>
            <person name="Salamov A."/>
            <person name="Andreopoulos B."/>
            <person name="Baker S."/>
            <person name="Barry K."/>
            <person name="Bills G."/>
            <person name="Bluhm B."/>
            <person name="Cannon C."/>
            <person name="Castanera R."/>
            <person name="Culley D."/>
            <person name="Daum C."/>
            <person name="Ezra D."/>
            <person name="Gonzalez J."/>
            <person name="Henrissat B."/>
            <person name="Kuo A."/>
            <person name="Liang C."/>
            <person name="Lipzen A."/>
            <person name="Lutzoni F."/>
            <person name="Magnuson J."/>
            <person name="Mondo S."/>
            <person name="Nolan M."/>
            <person name="Ohm R."/>
            <person name="Pangilinan J."/>
            <person name="Park H.-J."/>
            <person name="Ramirez L."/>
            <person name="Alfaro M."/>
            <person name="Sun H."/>
            <person name="Tritt A."/>
            <person name="Yoshinaga Y."/>
            <person name="Zwiers L.-H."/>
            <person name="Turgeon B."/>
            <person name="Goodwin S."/>
            <person name="Spatafora J."/>
            <person name="Crous P."/>
            <person name="Grigoriev I."/>
        </authorList>
    </citation>
    <scope>NUCLEOTIDE SEQUENCE</scope>
    <source>
        <strain evidence="2">CBS 133067</strain>
    </source>
</reference>
<protein>
    <submittedName>
        <fullName evidence="2">Uncharacterized protein</fullName>
    </submittedName>
</protein>
<evidence type="ECO:0000313" key="3">
    <source>
        <dbReference type="Proteomes" id="UP000799772"/>
    </source>
</evidence>
<dbReference type="Proteomes" id="UP000799772">
    <property type="component" value="Unassembled WGS sequence"/>
</dbReference>
<gene>
    <name evidence="2" type="ORF">NA57DRAFT_50737</name>
</gene>
<dbReference type="EMBL" id="ML978121">
    <property type="protein sequence ID" value="KAF2103874.1"/>
    <property type="molecule type" value="Genomic_DNA"/>
</dbReference>
<feature type="compositionally biased region" description="Basic and acidic residues" evidence="1">
    <location>
        <begin position="246"/>
        <end position="260"/>
    </location>
</feature>
<comment type="caution">
    <text evidence="2">The sequence shown here is derived from an EMBL/GenBank/DDBJ whole genome shotgun (WGS) entry which is preliminary data.</text>
</comment>
<organism evidence="2 3">
    <name type="scientific">Rhizodiscina lignyota</name>
    <dbReference type="NCBI Taxonomy" id="1504668"/>
    <lineage>
        <taxon>Eukaryota</taxon>
        <taxon>Fungi</taxon>
        <taxon>Dikarya</taxon>
        <taxon>Ascomycota</taxon>
        <taxon>Pezizomycotina</taxon>
        <taxon>Dothideomycetes</taxon>
        <taxon>Pleosporomycetidae</taxon>
        <taxon>Aulographales</taxon>
        <taxon>Rhizodiscinaceae</taxon>
        <taxon>Rhizodiscina</taxon>
    </lineage>
</organism>
<name>A0A9P4IMJ0_9PEZI</name>
<evidence type="ECO:0000256" key="1">
    <source>
        <dbReference type="SAM" id="MobiDB-lite"/>
    </source>
</evidence>
<accession>A0A9P4IMJ0</accession>
<feature type="region of interest" description="Disordered" evidence="1">
    <location>
        <begin position="148"/>
        <end position="260"/>
    </location>
</feature>
<dbReference type="AlphaFoldDB" id="A0A9P4IMJ0"/>
<sequence length="260" mass="29383">MSPNPYILLRNLVTPSRWFAQSTPNLQKAKGRIEHWDKPLPGYYEYIPGRGWFLIAIDSDNGEKLDNPVPLTYCRILHRFMLKDDFEGRKRWGIVKDEQGVEKRGVLFRMDDGVTWIYCWNEFGVFDVSERRIPYCVDSDTKKFRIMSASDRQGLNDQSSGSTTRQASSTETGTSVTPSMMSFVDGDVHRPPRVRTPMPTSTQPSTRPSTRPSSSHGSGLQPALTQSTATTPPSFVEPQTPPPKFDAPELDQKLKRLAEG</sequence>
<feature type="compositionally biased region" description="Low complexity" evidence="1">
    <location>
        <begin position="195"/>
        <end position="215"/>
    </location>
</feature>
<feature type="compositionally biased region" description="Polar residues" evidence="1">
    <location>
        <begin position="223"/>
        <end position="233"/>
    </location>
</feature>
<evidence type="ECO:0000313" key="2">
    <source>
        <dbReference type="EMBL" id="KAF2103874.1"/>
    </source>
</evidence>
<proteinExistence type="predicted"/>
<dbReference type="OrthoDB" id="3880384at2759"/>